<protein>
    <submittedName>
        <fullName evidence="2">Uncharacterized protein</fullName>
    </submittedName>
</protein>
<keyword evidence="3" id="KW-1185">Reference proteome</keyword>
<dbReference type="Proteomes" id="UP001166286">
    <property type="component" value="Unassembled WGS sequence"/>
</dbReference>
<dbReference type="EMBL" id="JAFEKC020000003">
    <property type="protein sequence ID" value="KAK0515807.1"/>
    <property type="molecule type" value="Genomic_DNA"/>
</dbReference>
<dbReference type="AlphaFoldDB" id="A0AA39R6J1"/>
<accession>A0AA39R6J1</accession>
<sequence length="258" mass="28248">MANLTNLTSFNPPIPIPPIAPNFAFCDRAYGVGLSQGDAIFLADTLPHGTFPVPYTVNQDLSSPDSYDLPYETHRRDVAITITVAGVADVDSILLVPNEIRGMAAYIVQNCLEQGRGGGFITKGIQGLVDYVTDPTSDLDAHPYPSSTAFITVLLGQPDTAFSSPGDYDPSLAYFLLHTELVAMDMVEPQYLDIIGERMLQYTAQAARMTRLGNVAWWDTPEVGSNETEAAPLRMTNAAMHNVSTSRRRSRDRSRLVY</sequence>
<evidence type="ECO:0000256" key="1">
    <source>
        <dbReference type="SAM" id="MobiDB-lite"/>
    </source>
</evidence>
<feature type="region of interest" description="Disordered" evidence="1">
    <location>
        <begin position="239"/>
        <end position="258"/>
    </location>
</feature>
<organism evidence="2 3">
    <name type="scientific">Cladonia borealis</name>
    <dbReference type="NCBI Taxonomy" id="184061"/>
    <lineage>
        <taxon>Eukaryota</taxon>
        <taxon>Fungi</taxon>
        <taxon>Dikarya</taxon>
        <taxon>Ascomycota</taxon>
        <taxon>Pezizomycotina</taxon>
        <taxon>Lecanoromycetes</taxon>
        <taxon>OSLEUM clade</taxon>
        <taxon>Lecanoromycetidae</taxon>
        <taxon>Lecanorales</taxon>
        <taxon>Lecanorineae</taxon>
        <taxon>Cladoniaceae</taxon>
        <taxon>Cladonia</taxon>
    </lineage>
</organism>
<proteinExistence type="predicted"/>
<reference evidence="2" key="1">
    <citation type="submission" date="2023-03" db="EMBL/GenBank/DDBJ databases">
        <title>Complete genome of Cladonia borealis.</title>
        <authorList>
            <person name="Park H."/>
        </authorList>
    </citation>
    <scope>NUCLEOTIDE SEQUENCE</scope>
    <source>
        <strain evidence="2">ANT050790</strain>
    </source>
</reference>
<name>A0AA39R6J1_9LECA</name>
<comment type="caution">
    <text evidence="2">The sequence shown here is derived from an EMBL/GenBank/DDBJ whole genome shotgun (WGS) entry which is preliminary data.</text>
</comment>
<evidence type="ECO:0000313" key="3">
    <source>
        <dbReference type="Proteomes" id="UP001166286"/>
    </source>
</evidence>
<gene>
    <name evidence="2" type="ORF">JMJ35_001841</name>
</gene>
<evidence type="ECO:0000313" key="2">
    <source>
        <dbReference type="EMBL" id="KAK0515807.1"/>
    </source>
</evidence>